<dbReference type="InterPro" id="IPR041698">
    <property type="entry name" value="Methyltransf_25"/>
</dbReference>
<dbReference type="Proteomes" id="UP000549457">
    <property type="component" value="Unassembled WGS sequence"/>
</dbReference>
<dbReference type="EMBL" id="JACHFM010000003">
    <property type="protein sequence ID" value="MBB5223434.1"/>
    <property type="molecule type" value="Genomic_DNA"/>
</dbReference>
<keyword evidence="3" id="KW-1185">Reference proteome</keyword>
<name>A0A840SQS0_9RHOB</name>
<dbReference type="SUPFAM" id="SSF53335">
    <property type="entry name" value="S-adenosyl-L-methionine-dependent methyltransferases"/>
    <property type="match status" value="1"/>
</dbReference>
<organism evidence="2 3">
    <name type="scientific">Amaricoccus macauensis</name>
    <dbReference type="NCBI Taxonomy" id="57001"/>
    <lineage>
        <taxon>Bacteria</taxon>
        <taxon>Pseudomonadati</taxon>
        <taxon>Pseudomonadota</taxon>
        <taxon>Alphaproteobacteria</taxon>
        <taxon>Rhodobacterales</taxon>
        <taxon>Paracoccaceae</taxon>
        <taxon>Amaricoccus</taxon>
    </lineage>
</organism>
<accession>A0A840SQS0</accession>
<reference evidence="2 3" key="1">
    <citation type="submission" date="2020-08" db="EMBL/GenBank/DDBJ databases">
        <title>Genomic Encyclopedia of Type Strains, Phase IV (KMG-IV): sequencing the most valuable type-strain genomes for metagenomic binning, comparative biology and taxonomic classification.</title>
        <authorList>
            <person name="Goeker M."/>
        </authorList>
    </citation>
    <scope>NUCLEOTIDE SEQUENCE [LARGE SCALE GENOMIC DNA]</scope>
    <source>
        <strain evidence="2 3">DSM 101730</strain>
    </source>
</reference>
<protein>
    <recommendedName>
        <fullName evidence="1">Methyltransferase domain-containing protein</fullName>
    </recommendedName>
</protein>
<sequence>MSFDPDWLDLRAPADDAARDPWLLASARACLLGSPDALALDLGAGTGATVRAVAASGVRWRLLDHDPELLARAAERVPGAETVVADLARLDCVDLSDVRLVTASALLDLAGAAWLDALADRLAAAGTALYAALSYDGRLDWTPAHPGDAAVALAFNRHQHGDKGLGGPALGPDAARYLAAALARRGYRVRLGLSPWRLAPGPLLDALLDGIAGAATEAGADTSAWRQARAATTFGSVGHLDIFALPGFASAQSKTTSVSSP</sequence>
<dbReference type="Pfam" id="PF13649">
    <property type="entry name" value="Methyltransf_25"/>
    <property type="match status" value="1"/>
</dbReference>
<evidence type="ECO:0000313" key="3">
    <source>
        <dbReference type="Proteomes" id="UP000549457"/>
    </source>
</evidence>
<evidence type="ECO:0000259" key="1">
    <source>
        <dbReference type="Pfam" id="PF13649"/>
    </source>
</evidence>
<evidence type="ECO:0000313" key="2">
    <source>
        <dbReference type="EMBL" id="MBB5223434.1"/>
    </source>
</evidence>
<comment type="caution">
    <text evidence="2">The sequence shown here is derived from an EMBL/GenBank/DDBJ whole genome shotgun (WGS) entry which is preliminary data.</text>
</comment>
<dbReference type="RefSeq" id="WP_343063354.1">
    <property type="nucleotide sequence ID" value="NZ_JACHFM010000003.1"/>
</dbReference>
<dbReference type="InterPro" id="IPR029063">
    <property type="entry name" value="SAM-dependent_MTases_sf"/>
</dbReference>
<dbReference type="AlphaFoldDB" id="A0A840SQS0"/>
<feature type="domain" description="Methyltransferase" evidence="1">
    <location>
        <begin position="40"/>
        <end position="112"/>
    </location>
</feature>
<dbReference type="Gene3D" id="3.40.50.150">
    <property type="entry name" value="Vaccinia Virus protein VP39"/>
    <property type="match status" value="1"/>
</dbReference>
<gene>
    <name evidence="2" type="ORF">HNP73_003381</name>
</gene>
<proteinExistence type="predicted"/>